<sequence length="420" mass="46522">MASLKTSELHFAMFPWFAFGHMTPFLHLSNKLAKKGHKVSFLLPRGAQSTMEPLSLNQDHIHFFPLDIPQVDGLPPGTETASDVPVYNHTHLCTAMDQTQHQVQAILIFLNPDISFLRFQLLGSSLGPPSRHQVRLLRGGVRGGSCHKANAVAEFGSGLTLYDRLTTGMKECDAIAMRTCPEIEGPFCDFISQQYAKPVLLTGTLLSETQVAPLEDRWAMWLNNFKPSSVVFCALGSQIALDKSQFQELLLGFELAQLPFLVVLKPPQGCATIEEALPEGFLERVCGRGVVYGGWVPQLSLLKHPSVGCFVSHCGFGSMWESLINDCQIVLVPYLGDQVINARLMVEEMKVAVEVERPENGWVSKENLSKAIESVMDDSEVATLLRSNHATWKDIVLSQDMEGGYFDSFIQNLQSLLVNC</sequence>
<dbReference type="Proteomes" id="UP001415857">
    <property type="component" value="Unassembled WGS sequence"/>
</dbReference>
<dbReference type="SUPFAM" id="SSF53756">
    <property type="entry name" value="UDP-Glycosyltransferase/glycogen phosphorylase"/>
    <property type="match status" value="1"/>
</dbReference>
<name>A0AAP0RU88_LIQFO</name>
<evidence type="ECO:0000256" key="1">
    <source>
        <dbReference type="ARBA" id="ARBA00009995"/>
    </source>
</evidence>
<evidence type="ECO:0000256" key="2">
    <source>
        <dbReference type="ARBA" id="ARBA00022679"/>
    </source>
</evidence>
<protein>
    <recommendedName>
        <fullName evidence="4">Glycosyltransferase</fullName>
        <ecNumber evidence="4">2.4.1.-</ecNumber>
    </recommendedName>
</protein>
<dbReference type="Gene3D" id="3.40.50.2000">
    <property type="entry name" value="Glycogen Phosphorylase B"/>
    <property type="match status" value="3"/>
</dbReference>
<dbReference type="FunFam" id="3.40.50.2000:FF:000037">
    <property type="entry name" value="Glycosyltransferase"/>
    <property type="match status" value="1"/>
</dbReference>
<evidence type="ECO:0000313" key="6">
    <source>
        <dbReference type="Proteomes" id="UP001415857"/>
    </source>
</evidence>
<dbReference type="Pfam" id="PF00201">
    <property type="entry name" value="UDPGT"/>
    <property type="match status" value="1"/>
</dbReference>
<accession>A0AAP0RU88</accession>
<dbReference type="InterPro" id="IPR002213">
    <property type="entry name" value="UDP_glucos_trans"/>
</dbReference>
<proteinExistence type="inferred from homology"/>
<dbReference type="PROSITE" id="PS00375">
    <property type="entry name" value="UDPGT"/>
    <property type="match status" value="1"/>
</dbReference>
<comment type="caution">
    <text evidence="5">The sequence shown here is derived from an EMBL/GenBank/DDBJ whole genome shotgun (WGS) entry which is preliminary data.</text>
</comment>
<evidence type="ECO:0000256" key="3">
    <source>
        <dbReference type="RuleBase" id="RU003718"/>
    </source>
</evidence>
<comment type="similarity">
    <text evidence="1 3">Belongs to the UDP-glycosyltransferase family.</text>
</comment>
<evidence type="ECO:0000313" key="5">
    <source>
        <dbReference type="EMBL" id="KAK9282035.1"/>
    </source>
</evidence>
<dbReference type="CDD" id="cd03784">
    <property type="entry name" value="GT1_Gtf-like"/>
    <property type="match status" value="1"/>
</dbReference>
<dbReference type="AlphaFoldDB" id="A0AAP0RU88"/>
<reference evidence="5 6" key="1">
    <citation type="journal article" date="2024" name="Plant J.">
        <title>Genome sequences and population genomics reveal climatic adaptation and genomic divergence between two closely related sweetgum species.</title>
        <authorList>
            <person name="Xu W.Q."/>
            <person name="Ren C.Q."/>
            <person name="Zhang X.Y."/>
            <person name="Comes H.P."/>
            <person name="Liu X.H."/>
            <person name="Li Y.G."/>
            <person name="Kettle C.J."/>
            <person name="Jalonen R."/>
            <person name="Gaisberger H."/>
            <person name="Ma Y.Z."/>
            <person name="Qiu Y.X."/>
        </authorList>
    </citation>
    <scope>NUCLEOTIDE SEQUENCE [LARGE SCALE GENOMIC DNA]</scope>
    <source>
        <strain evidence="5">Hangzhou</strain>
    </source>
</reference>
<dbReference type="EC" id="2.4.1.-" evidence="4"/>
<keyword evidence="6" id="KW-1185">Reference proteome</keyword>
<gene>
    <name evidence="5" type="ORF">L1049_004947</name>
</gene>
<organism evidence="5 6">
    <name type="scientific">Liquidambar formosana</name>
    <name type="common">Formosan gum</name>
    <dbReference type="NCBI Taxonomy" id="63359"/>
    <lineage>
        <taxon>Eukaryota</taxon>
        <taxon>Viridiplantae</taxon>
        <taxon>Streptophyta</taxon>
        <taxon>Embryophyta</taxon>
        <taxon>Tracheophyta</taxon>
        <taxon>Spermatophyta</taxon>
        <taxon>Magnoliopsida</taxon>
        <taxon>eudicotyledons</taxon>
        <taxon>Gunneridae</taxon>
        <taxon>Pentapetalae</taxon>
        <taxon>Saxifragales</taxon>
        <taxon>Altingiaceae</taxon>
        <taxon>Liquidambar</taxon>
    </lineage>
</organism>
<dbReference type="EMBL" id="JBBPBK010000007">
    <property type="protein sequence ID" value="KAK9282035.1"/>
    <property type="molecule type" value="Genomic_DNA"/>
</dbReference>
<keyword evidence="3" id="KW-0328">Glycosyltransferase</keyword>
<dbReference type="InterPro" id="IPR050481">
    <property type="entry name" value="UDP-glycosyltransf_plant"/>
</dbReference>
<evidence type="ECO:0000256" key="4">
    <source>
        <dbReference type="RuleBase" id="RU362057"/>
    </source>
</evidence>
<dbReference type="InterPro" id="IPR035595">
    <property type="entry name" value="UDP_glycos_trans_CS"/>
</dbReference>
<dbReference type="PANTHER" id="PTHR48049:SF52">
    <property type="entry name" value="ANTHOCYANIDIN 3-O-GLUCOSIDE 2''-O-GLUCOSYLTRANSFERASE-LIKE"/>
    <property type="match status" value="1"/>
</dbReference>
<dbReference type="GO" id="GO:0035251">
    <property type="term" value="F:UDP-glucosyltransferase activity"/>
    <property type="evidence" value="ECO:0007669"/>
    <property type="project" value="InterPro"/>
</dbReference>
<keyword evidence="2 3" id="KW-0808">Transferase</keyword>
<dbReference type="PANTHER" id="PTHR48049">
    <property type="entry name" value="GLYCOSYLTRANSFERASE"/>
    <property type="match status" value="1"/>
</dbReference>